<proteinExistence type="predicted"/>
<dbReference type="EMBL" id="FNCZ01000002">
    <property type="protein sequence ID" value="SDH31454.1"/>
    <property type="molecule type" value="Genomic_DNA"/>
</dbReference>
<reference evidence="2" key="1">
    <citation type="submission" date="2016-10" db="EMBL/GenBank/DDBJ databases">
        <authorList>
            <person name="Varghese N."/>
            <person name="Submissions S."/>
        </authorList>
    </citation>
    <scope>NUCLEOTIDE SEQUENCE [LARGE SCALE GENOMIC DNA]</scope>
    <source>
        <strain evidence="2">DSM 15363</strain>
    </source>
</reference>
<dbReference type="AlphaFoldDB" id="A0A1G8BEE7"/>
<evidence type="ECO:0000313" key="1">
    <source>
        <dbReference type="EMBL" id="SDH31454.1"/>
    </source>
</evidence>
<dbReference type="OrthoDB" id="1441145at2"/>
<sequence>MNDLRSRPKGRYVLEADWQELYILTENLKADLLFYKDDLRFLQHLIDKYFLWMSKKENIDKVRDVEVNLMETSAQCISLLKRTSIHLIHLANLIDDAFKYDSHKLREEHESLEDDIANFVKAFRANRKDILAITEYVIDNEKFVEQIMNKKK</sequence>
<keyword evidence="2" id="KW-1185">Reference proteome</keyword>
<dbReference type="Proteomes" id="UP000199492">
    <property type="component" value="Unassembled WGS sequence"/>
</dbReference>
<organism evidence="1 2">
    <name type="scientific">Winogradskyella thalassocola</name>
    <dbReference type="NCBI Taxonomy" id="262004"/>
    <lineage>
        <taxon>Bacteria</taxon>
        <taxon>Pseudomonadati</taxon>
        <taxon>Bacteroidota</taxon>
        <taxon>Flavobacteriia</taxon>
        <taxon>Flavobacteriales</taxon>
        <taxon>Flavobacteriaceae</taxon>
        <taxon>Winogradskyella</taxon>
    </lineage>
</organism>
<protein>
    <submittedName>
        <fullName evidence="1">Uncharacterized protein</fullName>
    </submittedName>
</protein>
<gene>
    <name evidence="1" type="ORF">SAMN04489796_102311</name>
</gene>
<name>A0A1G8BEE7_9FLAO</name>
<evidence type="ECO:0000313" key="2">
    <source>
        <dbReference type="Proteomes" id="UP000199492"/>
    </source>
</evidence>
<dbReference type="STRING" id="262004.SAMN04489796_102311"/>
<dbReference type="RefSeq" id="WP_092467181.1">
    <property type="nucleotide sequence ID" value="NZ_FNCZ01000002.1"/>
</dbReference>
<accession>A0A1G8BEE7</accession>